<dbReference type="OrthoDB" id="10043382at2759"/>
<proteinExistence type="predicted"/>
<dbReference type="Proteomes" id="UP001163046">
    <property type="component" value="Unassembled WGS sequence"/>
</dbReference>
<keyword evidence="3" id="KW-1185">Reference proteome</keyword>
<dbReference type="InterPro" id="IPR038875">
    <property type="entry name" value="PLA2_conodipine-like"/>
</dbReference>
<gene>
    <name evidence="2" type="ORF">OS493_018708</name>
</gene>
<dbReference type="EMBL" id="MU825883">
    <property type="protein sequence ID" value="KAJ7385019.1"/>
    <property type="molecule type" value="Genomic_DNA"/>
</dbReference>
<dbReference type="InterPro" id="IPR036444">
    <property type="entry name" value="PLipase_A2_dom_sf"/>
</dbReference>
<evidence type="ECO:0000313" key="3">
    <source>
        <dbReference type="Proteomes" id="UP001163046"/>
    </source>
</evidence>
<dbReference type="GO" id="GO:0004623">
    <property type="term" value="F:phospholipase A2 activity"/>
    <property type="evidence" value="ECO:0007669"/>
    <property type="project" value="InterPro"/>
</dbReference>
<comment type="caution">
    <text evidence="2">The sequence shown here is derived from an EMBL/GenBank/DDBJ whole genome shotgun (WGS) entry which is preliminary data.</text>
</comment>
<feature type="signal peptide" evidence="1">
    <location>
        <begin position="1"/>
        <end position="27"/>
    </location>
</feature>
<name>A0A9X0D4Y5_9CNID</name>
<sequence length="162" mass="18602">MAFVAPVLTLGLVVMGFAFCSCRVCDADRNTNGCSTPMGMNAPFKRQFTSACDKHDICYGCGTHYNWTREDCDKALLRDMLRSCHTHAHHSRRRRGIITDTMLDIWYFFQGINKEERRCKLAAEMYYKIVRTFGGSHFEKREHSYCISTCADKHGSPLVELL</sequence>
<dbReference type="SUPFAM" id="SSF48619">
    <property type="entry name" value="Phospholipase A2, PLA2"/>
    <property type="match status" value="1"/>
</dbReference>
<dbReference type="PANTHER" id="PTHR37687:SF1">
    <property type="entry name" value="AGAP006772-PA"/>
    <property type="match status" value="1"/>
</dbReference>
<reference evidence="2" key="1">
    <citation type="submission" date="2023-01" db="EMBL/GenBank/DDBJ databases">
        <title>Genome assembly of the deep-sea coral Lophelia pertusa.</title>
        <authorList>
            <person name="Herrera S."/>
            <person name="Cordes E."/>
        </authorList>
    </citation>
    <scope>NUCLEOTIDE SEQUENCE</scope>
    <source>
        <strain evidence="2">USNM1676648</strain>
        <tissue evidence="2">Polyp</tissue>
    </source>
</reference>
<evidence type="ECO:0008006" key="4">
    <source>
        <dbReference type="Google" id="ProtNLM"/>
    </source>
</evidence>
<accession>A0A9X0D4Y5</accession>
<dbReference type="Gene3D" id="1.20.90.10">
    <property type="entry name" value="Phospholipase A2 domain"/>
    <property type="match status" value="1"/>
</dbReference>
<dbReference type="GO" id="GO:0006644">
    <property type="term" value="P:phospholipid metabolic process"/>
    <property type="evidence" value="ECO:0007669"/>
    <property type="project" value="InterPro"/>
</dbReference>
<dbReference type="GO" id="GO:0050482">
    <property type="term" value="P:arachidonate secretion"/>
    <property type="evidence" value="ECO:0007669"/>
    <property type="project" value="InterPro"/>
</dbReference>
<keyword evidence="1" id="KW-0732">Signal</keyword>
<organism evidence="2 3">
    <name type="scientific">Desmophyllum pertusum</name>
    <dbReference type="NCBI Taxonomy" id="174260"/>
    <lineage>
        <taxon>Eukaryota</taxon>
        <taxon>Metazoa</taxon>
        <taxon>Cnidaria</taxon>
        <taxon>Anthozoa</taxon>
        <taxon>Hexacorallia</taxon>
        <taxon>Scleractinia</taxon>
        <taxon>Caryophylliina</taxon>
        <taxon>Caryophylliidae</taxon>
        <taxon>Desmophyllum</taxon>
    </lineage>
</organism>
<dbReference type="PANTHER" id="PTHR37687">
    <property type="entry name" value="AGAP006772-PA"/>
    <property type="match status" value="1"/>
</dbReference>
<feature type="chain" id="PRO_5040758255" description="Conodipine-M alpha chain" evidence="1">
    <location>
        <begin position="28"/>
        <end position="162"/>
    </location>
</feature>
<dbReference type="AlphaFoldDB" id="A0A9X0D4Y5"/>
<evidence type="ECO:0000313" key="2">
    <source>
        <dbReference type="EMBL" id="KAJ7385019.1"/>
    </source>
</evidence>
<evidence type="ECO:0000256" key="1">
    <source>
        <dbReference type="SAM" id="SignalP"/>
    </source>
</evidence>
<protein>
    <recommendedName>
        <fullName evidence="4">Conodipine-M alpha chain</fullName>
    </recommendedName>
</protein>